<proteinExistence type="predicted"/>
<gene>
    <name evidence="2" type="ORF">THIOM_000608</name>
</gene>
<keyword evidence="3" id="KW-1185">Reference proteome</keyword>
<organism evidence="2 3">
    <name type="scientific">Candidatus Thiomargarita nelsonii</name>
    <dbReference type="NCBI Taxonomy" id="1003181"/>
    <lineage>
        <taxon>Bacteria</taxon>
        <taxon>Pseudomonadati</taxon>
        <taxon>Pseudomonadota</taxon>
        <taxon>Gammaproteobacteria</taxon>
        <taxon>Thiotrichales</taxon>
        <taxon>Thiotrichaceae</taxon>
        <taxon>Thiomargarita</taxon>
    </lineage>
</organism>
<name>A0A176S6N2_9GAMM</name>
<evidence type="ECO:0000313" key="2">
    <source>
        <dbReference type="EMBL" id="OAD23556.1"/>
    </source>
</evidence>
<keyword evidence="1" id="KW-1133">Transmembrane helix</keyword>
<sequence>MAFIDDYQRLKNALAQKKQTSEQITNFIQALNNVLSELDNQQGDHSDWDEQWLALYLSEAGEPPDYNNLSSLGRVILPFLAECLQRAMGDQPCRLMTQFQGTGVIRGDFLTSDFAENLFTYLDLPLILRRTLFKHLQEMTQAEMGAKIANMGDNLADELGKRRPGERLLTLAHLHRLGRLKNLSKKERKTLRLLISINDPLVKELQNEWGLRGSTFDWRALQTAFSQYFSRRSLRAIRLILGKQFLLAVVTSGNIVCAKAKHRAKIKAKCPSSGIMSVISYQFWLVWFLNYLRLRAAYNFHRV</sequence>
<dbReference type="AlphaFoldDB" id="A0A176S6N2"/>
<keyword evidence="1" id="KW-0812">Transmembrane</keyword>
<protein>
    <submittedName>
        <fullName evidence="2">Membrane protein</fullName>
    </submittedName>
</protein>
<evidence type="ECO:0000313" key="3">
    <source>
        <dbReference type="Proteomes" id="UP000076962"/>
    </source>
</evidence>
<feature type="transmembrane region" description="Helical" evidence="1">
    <location>
        <begin position="274"/>
        <end position="292"/>
    </location>
</feature>
<comment type="caution">
    <text evidence="2">The sequence shown here is derived from an EMBL/GenBank/DDBJ whole genome shotgun (WGS) entry which is preliminary data.</text>
</comment>
<accession>A0A176S6N2</accession>
<dbReference type="EMBL" id="LUTY01000298">
    <property type="protein sequence ID" value="OAD23556.1"/>
    <property type="molecule type" value="Genomic_DNA"/>
</dbReference>
<reference evidence="2 3" key="1">
    <citation type="submission" date="2016-05" db="EMBL/GenBank/DDBJ databases">
        <title>Single-cell genome of chain-forming Candidatus Thiomargarita nelsonii and comparison to other large sulfur-oxidizing bacteria.</title>
        <authorList>
            <person name="Winkel M."/>
            <person name="Salman V."/>
            <person name="Woyke T."/>
            <person name="Schulz-Vogt H."/>
            <person name="Richter M."/>
            <person name="Flood B."/>
            <person name="Bailey J."/>
            <person name="Amann R."/>
            <person name="Mussmann M."/>
        </authorList>
    </citation>
    <scope>NUCLEOTIDE SEQUENCE [LARGE SCALE GENOMIC DNA]</scope>
    <source>
        <strain evidence="2 3">THI036</strain>
    </source>
</reference>
<dbReference type="Proteomes" id="UP000076962">
    <property type="component" value="Unassembled WGS sequence"/>
</dbReference>
<keyword evidence="1" id="KW-0472">Membrane</keyword>
<evidence type="ECO:0000256" key="1">
    <source>
        <dbReference type="SAM" id="Phobius"/>
    </source>
</evidence>